<dbReference type="Gene3D" id="2.40.10.10">
    <property type="entry name" value="Trypsin-like serine proteases"/>
    <property type="match status" value="1"/>
</dbReference>
<keyword evidence="6" id="KW-0812">Transmembrane</keyword>
<keyword evidence="3" id="KW-0378">Hydrolase</keyword>
<keyword evidence="1" id="KW-1015">Disulfide bond</keyword>
<gene>
    <name evidence="6" type="ORF">GCK32_000779</name>
</gene>
<dbReference type="PRINTS" id="PR00722">
    <property type="entry name" value="CHYMOTRYPSIN"/>
</dbReference>
<dbReference type="Proteomes" id="UP001331761">
    <property type="component" value="Unassembled WGS sequence"/>
</dbReference>
<evidence type="ECO:0000313" key="6">
    <source>
        <dbReference type="EMBL" id="KAK5970346.1"/>
    </source>
</evidence>
<protein>
    <submittedName>
        <fullName evidence="6">Transmembrane protease serine 11F</fullName>
    </submittedName>
</protein>
<dbReference type="InterPro" id="IPR001254">
    <property type="entry name" value="Trypsin_dom"/>
</dbReference>
<keyword evidence="4" id="KW-0732">Signal</keyword>
<feature type="signal peptide" evidence="4">
    <location>
        <begin position="1"/>
        <end position="15"/>
    </location>
</feature>
<dbReference type="GO" id="GO:0004252">
    <property type="term" value="F:serine-type endopeptidase activity"/>
    <property type="evidence" value="ECO:0007669"/>
    <property type="project" value="InterPro"/>
</dbReference>
<name>A0AAN8EZR6_TRICO</name>
<reference evidence="6 7" key="1">
    <citation type="submission" date="2019-10" db="EMBL/GenBank/DDBJ databases">
        <title>Assembly and Annotation for the nematode Trichostrongylus colubriformis.</title>
        <authorList>
            <person name="Martin J."/>
        </authorList>
    </citation>
    <scope>NUCLEOTIDE SEQUENCE [LARGE SCALE GENOMIC DNA]</scope>
    <source>
        <strain evidence="6">G859</strain>
        <tissue evidence="6">Whole worm</tissue>
    </source>
</reference>
<evidence type="ECO:0000313" key="7">
    <source>
        <dbReference type="Proteomes" id="UP001331761"/>
    </source>
</evidence>
<evidence type="ECO:0000256" key="3">
    <source>
        <dbReference type="RuleBase" id="RU363034"/>
    </source>
</evidence>
<proteinExistence type="inferred from homology"/>
<sequence>MLLAALYLLFPLASSLRFCDDSPAKSLLRVIGGSVASIGDYPWQAAVVFYGASGEGMICGATVVDEYWVLTAAHCIMKKPEKGFILTGLRSLHDPQHTHHVDKAVIHPGFDENTIIDDIALVKSESSLLKAGVSSVCLTRNDSHLLSSDTALITGFGLHIVRQSAFDLTMGVSDVILTTILPIIPQQECRKEWSFLTANVVLISDRQVCAGSKLHGSAPGDSGGPLLVKDRLGRMVQVGITSFGAGGFQGLLDQGTYPGVYTRVSPYINWMERVISSDIKR</sequence>
<evidence type="ECO:0000259" key="5">
    <source>
        <dbReference type="PROSITE" id="PS50240"/>
    </source>
</evidence>
<keyword evidence="3 6" id="KW-0645">Protease</keyword>
<dbReference type="GO" id="GO:0006508">
    <property type="term" value="P:proteolysis"/>
    <property type="evidence" value="ECO:0007669"/>
    <property type="project" value="UniProtKB-KW"/>
</dbReference>
<dbReference type="InterPro" id="IPR018114">
    <property type="entry name" value="TRYPSIN_HIS"/>
</dbReference>
<evidence type="ECO:0000256" key="4">
    <source>
        <dbReference type="SAM" id="SignalP"/>
    </source>
</evidence>
<dbReference type="InterPro" id="IPR051487">
    <property type="entry name" value="Ser/Thr_Proteases_Immune/Dev"/>
</dbReference>
<dbReference type="FunFam" id="2.40.10.10:FF:000068">
    <property type="entry name" value="transmembrane protease serine 2"/>
    <property type="match status" value="1"/>
</dbReference>
<dbReference type="PROSITE" id="PS00134">
    <property type="entry name" value="TRYPSIN_HIS"/>
    <property type="match status" value="1"/>
</dbReference>
<comment type="caution">
    <text evidence="6">The sequence shown here is derived from an EMBL/GenBank/DDBJ whole genome shotgun (WGS) entry which is preliminary data.</text>
</comment>
<evidence type="ECO:0000256" key="1">
    <source>
        <dbReference type="ARBA" id="ARBA00023157"/>
    </source>
</evidence>
<dbReference type="InterPro" id="IPR009003">
    <property type="entry name" value="Peptidase_S1_PA"/>
</dbReference>
<keyword evidence="6" id="KW-0472">Membrane</keyword>
<dbReference type="Pfam" id="PF00089">
    <property type="entry name" value="Trypsin"/>
    <property type="match status" value="1"/>
</dbReference>
<dbReference type="InterPro" id="IPR001314">
    <property type="entry name" value="Peptidase_S1A"/>
</dbReference>
<dbReference type="CDD" id="cd00190">
    <property type="entry name" value="Tryp_SPc"/>
    <property type="match status" value="1"/>
</dbReference>
<dbReference type="EMBL" id="WIXE01019113">
    <property type="protein sequence ID" value="KAK5970346.1"/>
    <property type="molecule type" value="Genomic_DNA"/>
</dbReference>
<feature type="chain" id="PRO_5043031648" evidence="4">
    <location>
        <begin position="16"/>
        <end position="281"/>
    </location>
</feature>
<keyword evidence="3" id="KW-0720">Serine protease</keyword>
<keyword evidence="7" id="KW-1185">Reference proteome</keyword>
<dbReference type="PANTHER" id="PTHR24256">
    <property type="entry name" value="TRYPTASE-RELATED"/>
    <property type="match status" value="1"/>
</dbReference>
<dbReference type="PROSITE" id="PS00135">
    <property type="entry name" value="TRYPSIN_SER"/>
    <property type="match status" value="1"/>
</dbReference>
<dbReference type="InterPro" id="IPR033116">
    <property type="entry name" value="TRYPSIN_SER"/>
</dbReference>
<feature type="domain" description="Peptidase S1" evidence="5">
    <location>
        <begin position="30"/>
        <end position="276"/>
    </location>
</feature>
<accession>A0AAN8EZR6</accession>
<dbReference type="SUPFAM" id="SSF50494">
    <property type="entry name" value="Trypsin-like serine proteases"/>
    <property type="match status" value="1"/>
</dbReference>
<dbReference type="InterPro" id="IPR043504">
    <property type="entry name" value="Peptidase_S1_PA_chymotrypsin"/>
</dbReference>
<dbReference type="PROSITE" id="PS50240">
    <property type="entry name" value="TRYPSIN_DOM"/>
    <property type="match status" value="1"/>
</dbReference>
<comment type="similarity">
    <text evidence="2">Belongs to the peptidase S1 family. CLIP subfamily.</text>
</comment>
<organism evidence="6 7">
    <name type="scientific">Trichostrongylus colubriformis</name>
    <name type="common">Black scour worm</name>
    <dbReference type="NCBI Taxonomy" id="6319"/>
    <lineage>
        <taxon>Eukaryota</taxon>
        <taxon>Metazoa</taxon>
        <taxon>Ecdysozoa</taxon>
        <taxon>Nematoda</taxon>
        <taxon>Chromadorea</taxon>
        <taxon>Rhabditida</taxon>
        <taxon>Rhabditina</taxon>
        <taxon>Rhabditomorpha</taxon>
        <taxon>Strongyloidea</taxon>
        <taxon>Trichostrongylidae</taxon>
        <taxon>Trichostrongylus</taxon>
    </lineage>
</organism>
<dbReference type="SMART" id="SM00020">
    <property type="entry name" value="Tryp_SPc"/>
    <property type="match status" value="1"/>
</dbReference>
<evidence type="ECO:0000256" key="2">
    <source>
        <dbReference type="ARBA" id="ARBA00024195"/>
    </source>
</evidence>
<dbReference type="AlphaFoldDB" id="A0AAN8EZR6"/>